<feature type="domain" description="SHSP" evidence="4">
    <location>
        <begin position="17"/>
        <end position="142"/>
    </location>
</feature>
<evidence type="ECO:0000313" key="6">
    <source>
        <dbReference type="Proteomes" id="UP001630127"/>
    </source>
</evidence>
<dbReference type="PROSITE" id="PS01031">
    <property type="entry name" value="SHSP"/>
    <property type="match status" value="1"/>
</dbReference>
<evidence type="ECO:0000256" key="3">
    <source>
        <dbReference type="RuleBase" id="RU003616"/>
    </source>
</evidence>
<dbReference type="Proteomes" id="UP001630127">
    <property type="component" value="Unassembled WGS sequence"/>
</dbReference>
<keyword evidence="6" id="KW-1185">Reference proteome</keyword>
<gene>
    <name evidence="5" type="ORF">ACH5RR_026803</name>
</gene>
<dbReference type="AlphaFoldDB" id="A0ABD2Z3N1"/>
<proteinExistence type="inferred from homology"/>
<dbReference type="Gene3D" id="2.60.40.790">
    <property type="match status" value="1"/>
</dbReference>
<dbReference type="InterPro" id="IPR031107">
    <property type="entry name" value="Small_HSP"/>
</dbReference>
<protein>
    <recommendedName>
        <fullName evidence="4">SHSP domain-containing protein</fullName>
    </recommendedName>
</protein>
<evidence type="ECO:0000259" key="4">
    <source>
        <dbReference type="PROSITE" id="PS01031"/>
    </source>
</evidence>
<dbReference type="PANTHER" id="PTHR11527">
    <property type="entry name" value="HEAT-SHOCK PROTEIN 20 FAMILY MEMBER"/>
    <property type="match status" value="1"/>
</dbReference>
<dbReference type="InterPro" id="IPR002068">
    <property type="entry name" value="A-crystallin/Hsp20_dom"/>
</dbReference>
<keyword evidence="1" id="KW-0346">Stress response</keyword>
<dbReference type="Pfam" id="PF00011">
    <property type="entry name" value="HSP20"/>
    <property type="match status" value="1"/>
</dbReference>
<evidence type="ECO:0000256" key="2">
    <source>
        <dbReference type="PROSITE-ProRule" id="PRU00285"/>
    </source>
</evidence>
<name>A0ABD2Z3N1_9GENT</name>
<evidence type="ECO:0000256" key="1">
    <source>
        <dbReference type="ARBA" id="ARBA00023016"/>
    </source>
</evidence>
<accession>A0ABD2Z3N1</accession>
<sequence length="165" mass="18957">MSVFPLHSILFNPLLSDNNTTNFCSMDWKETPEAHIFKFDLPGLTQEDIKLQIHDDQLLHISEAADSKKDLDDDFDQKGECKWHCKERISARRNFQRDFRLPENALIDQISASMCDGVLVVTVPKNDKLRKKTFKRKTVEISRVDGKNEDASPPKGFGRFVCCKA</sequence>
<comment type="similarity">
    <text evidence="2 3">Belongs to the small heat shock protein (HSP20) family.</text>
</comment>
<dbReference type="InterPro" id="IPR008978">
    <property type="entry name" value="HSP20-like_chaperone"/>
</dbReference>
<organism evidence="5 6">
    <name type="scientific">Cinchona calisaya</name>
    <dbReference type="NCBI Taxonomy" id="153742"/>
    <lineage>
        <taxon>Eukaryota</taxon>
        <taxon>Viridiplantae</taxon>
        <taxon>Streptophyta</taxon>
        <taxon>Embryophyta</taxon>
        <taxon>Tracheophyta</taxon>
        <taxon>Spermatophyta</taxon>
        <taxon>Magnoliopsida</taxon>
        <taxon>eudicotyledons</taxon>
        <taxon>Gunneridae</taxon>
        <taxon>Pentapetalae</taxon>
        <taxon>asterids</taxon>
        <taxon>lamiids</taxon>
        <taxon>Gentianales</taxon>
        <taxon>Rubiaceae</taxon>
        <taxon>Cinchonoideae</taxon>
        <taxon>Cinchoneae</taxon>
        <taxon>Cinchona</taxon>
    </lineage>
</organism>
<dbReference type="SUPFAM" id="SSF49764">
    <property type="entry name" value="HSP20-like chaperones"/>
    <property type="match status" value="1"/>
</dbReference>
<reference evidence="5 6" key="1">
    <citation type="submission" date="2024-11" db="EMBL/GenBank/DDBJ databases">
        <title>A near-complete genome assembly of Cinchona calisaya.</title>
        <authorList>
            <person name="Lian D.C."/>
            <person name="Zhao X.W."/>
            <person name="Wei L."/>
        </authorList>
    </citation>
    <scope>NUCLEOTIDE SEQUENCE [LARGE SCALE GENOMIC DNA]</scope>
    <source>
        <tissue evidence="5">Nenye</tissue>
    </source>
</reference>
<evidence type="ECO:0000313" key="5">
    <source>
        <dbReference type="EMBL" id="KAL3514086.1"/>
    </source>
</evidence>
<dbReference type="EMBL" id="JBJUIK010000011">
    <property type="protein sequence ID" value="KAL3514086.1"/>
    <property type="molecule type" value="Genomic_DNA"/>
</dbReference>
<comment type="caution">
    <text evidence="5">The sequence shown here is derived from an EMBL/GenBank/DDBJ whole genome shotgun (WGS) entry which is preliminary data.</text>
</comment>